<dbReference type="Proteomes" id="UP000663879">
    <property type="component" value="Unassembled WGS sequence"/>
</dbReference>
<evidence type="ECO:0000256" key="1">
    <source>
        <dbReference type="ARBA" id="ARBA00022676"/>
    </source>
</evidence>
<dbReference type="AlphaFoldDB" id="A0A814HWX4"/>
<protein>
    <recommendedName>
        <fullName evidence="4">Glycosyltransferase 61 catalytic domain-containing protein</fullName>
    </recommendedName>
</protein>
<feature type="domain" description="Glycosyltransferase 61 catalytic" evidence="4">
    <location>
        <begin position="10"/>
        <end position="101"/>
    </location>
</feature>
<evidence type="ECO:0000256" key="3">
    <source>
        <dbReference type="ARBA" id="ARBA00023180"/>
    </source>
</evidence>
<comment type="caution">
    <text evidence="5">The sequence shown here is derived from an EMBL/GenBank/DDBJ whole genome shotgun (WGS) entry which is preliminary data.</text>
</comment>
<dbReference type="PANTHER" id="PTHR20961">
    <property type="entry name" value="GLYCOSYLTRANSFERASE"/>
    <property type="match status" value="1"/>
</dbReference>
<reference evidence="5" key="1">
    <citation type="submission" date="2021-02" db="EMBL/GenBank/DDBJ databases">
        <authorList>
            <person name="Nowell W R."/>
        </authorList>
    </citation>
    <scope>NUCLEOTIDE SEQUENCE</scope>
    <source>
        <strain evidence="5">Ploen Becks lab</strain>
    </source>
</reference>
<organism evidence="5 6">
    <name type="scientific">Brachionus calyciflorus</name>
    <dbReference type="NCBI Taxonomy" id="104777"/>
    <lineage>
        <taxon>Eukaryota</taxon>
        <taxon>Metazoa</taxon>
        <taxon>Spiralia</taxon>
        <taxon>Gnathifera</taxon>
        <taxon>Rotifera</taxon>
        <taxon>Eurotatoria</taxon>
        <taxon>Monogononta</taxon>
        <taxon>Pseudotrocha</taxon>
        <taxon>Ploima</taxon>
        <taxon>Brachionidae</taxon>
        <taxon>Brachionus</taxon>
    </lineage>
</organism>
<sequence>MFTGPKEAIEFRKRLSTEMNIFYERSRVVIVKRKNRLIVNQNELEEFLKQKFGEYNVDVVYFEELSFIQQVEKVTKAKLLIGVHGAGLTNSIFLPTLSTVIEITPPHFHYPLYERISIQSGHIFFRFVTQYHPSIHQNNSYLNVNSIDCSYNISCLVFWRESPIFVNITKFSVIIEQAMETF</sequence>
<dbReference type="OrthoDB" id="529273at2759"/>
<evidence type="ECO:0000259" key="4">
    <source>
        <dbReference type="Pfam" id="PF04577"/>
    </source>
</evidence>
<dbReference type="Pfam" id="PF04577">
    <property type="entry name" value="Glyco_transf_61"/>
    <property type="match status" value="1"/>
</dbReference>
<dbReference type="InterPro" id="IPR007657">
    <property type="entry name" value="Glycosyltransferase_61"/>
</dbReference>
<accession>A0A814HWX4</accession>
<keyword evidence="2" id="KW-0808">Transferase</keyword>
<keyword evidence="6" id="KW-1185">Reference proteome</keyword>
<keyword evidence="1" id="KW-0328">Glycosyltransferase</keyword>
<name>A0A814HWX4_9BILA</name>
<keyword evidence="3" id="KW-0325">Glycoprotein</keyword>
<dbReference type="InterPro" id="IPR049625">
    <property type="entry name" value="Glyco_transf_61_cat"/>
</dbReference>
<evidence type="ECO:0000256" key="2">
    <source>
        <dbReference type="ARBA" id="ARBA00022679"/>
    </source>
</evidence>
<proteinExistence type="predicted"/>
<evidence type="ECO:0000313" key="5">
    <source>
        <dbReference type="EMBL" id="CAF1017203.1"/>
    </source>
</evidence>
<evidence type="ECO:0000313" key="6">
    <source>
        <dbReference type="Proteomes" id="UP000663879"/>
    </source>
</evidence>
<dbReference type="GO" id="GO:0016757">
    <property type="term" value="F:glycosyltransferase activity"/>
    <property type="evidence" value="ECO:0007669"/>
    <property type="project" value="UniProtKB-KW"/>
</dbReference>
<gene>
    <name evidence="5" type="ORF">OXX778_LOCUS17191</name>
</gene>
<dbReference type="EMBL" id="CAJNOC010004316">
    <property type="protein sequence ID" value="CAF1017203.1"/>
    <property type="molecule type" value="Genomic_DNA"/>
</dbReference>